<organism evidence="1 2">
    <name type="scientific">Conchiformibius steedae DSM 2580</name>
    <dbReference type="NCBI Taxonomy" id="1121352"/>
    <lineage>
        <taxon>Bacteria</taxon>
        <taxon>Pseudomonadati</taxon>
        <taxon>Pseudomonadota</taxon>
        <taxon>Betaproteobacteria</taxon>
        <taxon>Neisseriales</taxon>
        <taxon>Neisseriaceae</taxon>
        <taxon>Conchiformibius</taxon>
    </lineage>
</organism>
<gene>
    <name evidence="1" type="ORF">LNQ82_05065</name>
</gene>
<dbReference type="Proteomes" id="UP001056819">
    <property type="component" value="Chromosome"/>
</dbReference>
<dbReference type="AlphaFoldDB" id="A0AAE9HXI7"/>
<evidence type="ECO:0000313" key="2">
    <source>
        <dbReference type="Proteomes" id="UP001056819"/>
    </source>
</evidence>
<name>A0AAE9HXI7_9NEIS</name>
<sequence>METLETAPMMNPEQLRHCFQHATDDELAEFIQQHGTLLALFNETWTQFQNERRQRSSEPVREYAADISPEQLSHHAIDEDETLRFFEHFERERLHNDSPYRR</sequence>
<evidence type="ECO:0000313" key="1">
    <source>
        <dbReference type="EMBL" id="URD68516.1"/>
    </source>
</evidence>
<dbReference type="EMBL" id="CP097501">
    <property type="protein sequence ID" value="URD68516.1"/>
    <property type="molecule type" value="Genomic_DNA"/>
</dbReference>
<reference evidence="1" key="1">
    <citation type="submission" date="2022-05" db="EMBL/GenBank/DDBJ databases">
        <title>Alysiella filiformis genome sequencing.</title>
        <authorList>
            <person name="Viehboeck T."/>
        </authorList>
    </citation>
    <scope>NUCLEOTIDE SEQUENCE</scope>
    <source>
        <strain evidence="1">DSM 2580</strain>
    </source>
</reference>
<proteinExistence type="predicted"/>
<accession>A0AAE9HXI7</accession>
<dbReference type="RefSeq" id="WP_027022158.1">
    <property type="nucleotide sequence ID" value="NZ_CP097501.1"/>
</dbReference>
<protein>
    <submittedName>
        <fullName evidence="1">Uncharacterized protein</fullName>
    </submittedName>
</protein>